<proteinExistence type="predicted"/>
<comment type="caution">
    <text evidence="1">The sequence shown here is derived from an EMBL/GenBank/DDBJ whole genome shotgun (WGS) entry which is preliminary data.</text>
</comment>
<gene>
    <name evidence="1" type="ORF">HPB47_025038</name>
</gene>
<accession>A0AC60Q340</accession>
<sequence length="65" mass="7085">SLAEDHPHVCPQSFHEPAPPFCIGFALGVLSLQSPFIVWTRQSARTAQAVTFPRTYNTSSGSVQI</sequence>
<name>A0AC60Q340_IXOPE</name>
<evidence type="ECO:0000313" key="2">
    <source>
        <dbReference type="Proteomes" id="UP000805193"/>
    </source>
</evidence>
<organism evidence="1 2">
    <name type="scientific">Ixodes persulcatus</name>
    <name type="common">Taiga tick</name>
    <dbReference type="NCBI Taxonomy" id="34615"/>
    <lineage>
        <taxon>Eukaryota</taxon>
        <taxon>Metazoa</taxon>
        <taxon>Ecdysozoa</taxon>
        <taxon>Arthropoda</taxon>
        <taxon>Chelicerata</taxon>
        <taxon>Arachnida</taxon>
        <taxon>Acari</taxon>
        <taxon>Parasitiformes</taxon>
        <taxon>Ixodida</taxon>
        <taxon>Ixodoidea</taxon>
        <taxon>Ixodidae</taxon>
        <taxon>Ixodinae</taxon>
        <taxon>Ixodes</taxon>
    </lineage>
</organism>
<evidence type="ECO:0000313" key="1">
    <source>
        <dbReference type="EMBL" id="KAG0427953.1"/>
    </source>
</evidence>
<dbReference type="EMBL" id="JABSTQ010009578">
    <property type="protein sequence ID" value="KAG0427953.1"/>
    <property type="molecule type" value="Genomic_DNA"/>
</dbReference>
<dbReference type="Proteomes" id="UP000805193">
    <property type="component" value="Unassembled WGS sequence"/>
</dbReference>
<protein>
    <submittedName>
        <fullName evidence="1">Uncharacterized protein</fullName>
    </submittedName>
</protein>
<reference evidence="1 2" key="1">
    <citation type="journal article" date="2020" name="Cell">
        <title>Large-Scale Comparative Analyses of Tick Genomes Elucidate Their Genetic Diversity and Vector Capacities.</title>
        <authorList>
            <consortium name="Tick Genome and Microbiome Consortium (TIGMIC)"/>
            <person name="Jia N."/>
            <person name="Wang J."/>
            <person name="Shi W."/>
            <person name="Du L."/>
            <person name="Sun Y."/>
            <person name="Zhan W."/>
            <person name="Jiang J.F."/>
            <person name="Wang Q."/>
            <person name="Zhang B."/>
            <person name="Ji P."/>
            <person name="Bell-Sakyi L."/>
            <person name="Cui X.M."/>
            <person name="Yuan T.T."/>
            <person name="Jiang B.G."/>
            <person name="Yang W.F."/>
            <person name="Lam T.T."/>
            <person name="Chang Q.C."/>
            <person name="Ding S.J."/>
            <person name="Wang X.J."/>
            <person name="Zhu J.G."/>
            <person name="Ruan X.D."/>
            <person name="Zhao L."/>
            <person name="Wei J.T."/>
            <person name="Ye R.Z."/>
            <person name="Que T.C."/>
            <person name="Du C.H."/>
            <person name="Zhou Y.H."/>
            <person name="Cheng J.X."/>
            <person name="Dai P.F."/>
            <person name="Guo W.B."/>
            <person name="Han X.H."/>
            <person name="Huang E.J."/>
            <person name="Li L.F."/>
            <person name="Wei W."/>
            <person name="Gao Y.C."/>
            <person name="Liu J.Z."/>
            <person name="Shao H.Z."/>
            <person name="Wang X."/>
            <person name="Wang C.C."/>
            <person name="Yang T.C."/>
            <person name="Huo Q.B."/>
            <person name="Li W."/>
            <person name="Chen H.Y."/>
            <person name="Chen S.E."/>
            <person name="Zhou L.G."/>
            <person name="Ni X.B."/>
            <person name="Tian J.H."/>
            <person name="Sheng Y."/>
            <person name="Liu T."/>
            <person name="Pan Y.S."/>
            <person name="Xia L.Y."/>
            <person name="Li J."/>
            <person name="Zhao F."/>
            <person name="Cao W.C."/>
        </authorList>
    </citation>
    <scope>NUCLEOTIDE SEQUENCE [LARGE SCALE GENOMIC DNA]</scope>
    <source>
        <strain evidence="1">Iper-2018</strain>
    </source>
</reference>
<keyword evidence="2" id="KW-1185">Reference proteome</keyword>
<feature type="non-terminal residue" evidence="1">
    <location>
        <position position="1"/>
    </location>
</feature>